<dbReference type="GeneID" id="9617270"/>
<dbReference type="PANTHER" id="PTHR47031:SF3">
    <property type="entry name" value="SAP DOMAIN-CONTAINING PROTEIN"/>
    <property type="match status" value="1"/>
</dbReference>
<feature type="domain" description="SAP" evidence="3">
    <location>
        <begin position="1"/>
        <end position="32"/>
    </location>
</feature>
<dbReference type="Gene3D" id="1.10.720.30">
    <property type="entry name" value="SAP domain"/>
    <property type="match status" value="1"/>
</dbReference>
<dbReference type="SUPFAM" id="SSF68906">
    <property type="entry name" value="SAP domain"/>
    <property type="match status" value="1"/>
</dbReference>
<name>D8U5T2_VOLCA</name>
<evidence type="ECO:0000259" key="3">
    <source>
        <dbReference type="PROSITE" id="PS50800"/>
    </source>
</evidence>
<dbReference type="Pfam" id="PF02037">
    <property type="entry name" value="SAP"/>
    <property type="match status" value="1"/>
</dbReference>
<keyword evidence="1" id="KW-0175">Coiled coil</keyword>
<feature type="compositionally biased region" description="Low complexity" evidence="2">
    <location>
        <begin position="379"/>
        <end position="394"/>
    </location>
</feature>
<dbReference type="PROSITE" id="PS50800">
    <property type="entry name" value="SAP"/>
    <property type="match status" value="1"/>
</dbReference>
<proteinExistence type="predicted"/>
<feature type="region of interest" description="Disordered" evidence="2">
    <location>
        <begin position="379"/>
        <end position="437"/>
    </location>
</feature>
<feature type="region of interest" description="Disordered" evidence="2">
    <location>
        <begin position="289"/>
        <end position="326"/>
    </location>
</feature>
<feature type="compositionally biased region" description="Basic and acidic residues" evidence="2">
    <location>
        <begin position="395"/>
        <end position="406"/>
    </location>
</feature>
<feature type="coiled-coil region" evidence="1">
    <location>
        <begin position="250"/>
        <end position="279"/>
    </location>
</feature>
<dbReference type="KEGG" id="vcn:VOLCADRAFT_118559"/>
<protein>
    <recommendedName>
        <fullName evidence="3">SAP domain-containing protein</fullName>
    </recommendedName>
</protein>
<evidence type="ECO:0000313" key="4">
    <source>
        <dbReference type="EMBL" id="EFJ44975.1"/>
    </source>
</evidence>
<feature type="compositionally biased region" description="Polar residues" evidence="2">
    <location>
        <begin position="412"/>
        <end position="428"/>
    </location>
</feature>
<dbReference type="PANTHER" id="PTHR47031">
    <property type="entry name" value="SAP DNA-BINDING DOMAIN-CONTAINING PROTEIN"/>
    <property type="match status" value="1"/>
</dbReference>
<dbReference type="OrthoDB" id="639027at2759"/>
<dbReference type="InterPro" id="IPR036361">
    <property type="entry name" value="SAP_dom_sf"/>
</dbReference>
<dbReference type="InParanoid" id="D8U5T2"/>
<dbReference type="SMART" id="SM00513">
    <property type="entry name" value="SAP"/>
    <property type="match status" value="1"/>
</dbReference>
<reference evidence="4 5" key="1">
    <citation type="journal article" date="2010" name="Science">
        <title>Genomic analysis of organismal complexity in the multicellular green alga Volvox carteri.</title>
        <authorList>
            <person name="Prochnik S.E."/>
            <person name="Umen J."/>
            <person name="Nedelcu A.M."/>
            <person name="Hallmann A."/>
            <person name="Miller S.M."/>
            <person name="Nishii I."/>
            <person name="Ferris P."/>
            <person name="Kuo A."/>
            <person name="Mitros T."/>
            <person name="Fritz-Laylin L.K."/>
            <person name="Hellsten U."/>
            <person name="Chapman J."/>
            <person name="Simakov O."/>
            <person name="Rensing S.A."/>
            <person name="Terry A."/>
            <person name="Pangilinan J."/>
            <person name="Kapitonov V."/>
            <person name="Jurka J."/>
            <person name="Salamov A."/>
            <person name="Shapiro H."/>
            <person name="Schmutz J."/>
            <person name="Grimwood J."/>
            <person name="Lindquist E."/>
            <person name="Lucas S."/>
            <person name="Grigoriev I.V."/>
            <person name="Schmitt R."/>
            <person name="Kirk D."/>
            <person name="Rokhsar D.S."/>
        </authorList>
    </citation>
    <scope>NUCLEOTIDE SEQUENCE [LARGE SCALE GENOMIC DNA]</scope>
    <source>
        <strain evidence="5">f. Nagariensis / Eve</strain>
    </source>
</reference>
<sequence length="500" mass="52056">MTVVELKAELKARGLSEKGVKAELVARLQEALSATEQEASPAAADPVAEGGQPDPAPTELQPEAAGAFAAEPMDAEANAANQLAPDAADVKEEPLEEEAAAVAAAAAGVEADAVAEPTVMGQPTDLEQPETEVTNEETTEKEMVEPSGDNVIEKQKSPEPAKQPDYGPEEWETMDIPDEYRPLPVLRVRNIKQEAKPEDVKKAFEDAGVPVHSVDFDNVERNRHVALLRLAPPPLPWKLSKEELEKNPLDEALKKYIERKEKEAQEAKAAAEAQKAAEAAAAEAAAREAAAGESAAGEQATDSAAAEAQGLGAVPEGDSPATADATAGSAEMFKEAATESEAAGPAEVVKADVPEGNVHKPEVAISSEDVSQALAAGVEGGAAPAEGDGENPAAEDAKPVEADKEPAVASGDSKSAAQAPSHPVTTSHPPVVLHVDDGRSDGDVLKVARYTAMRLNALSYPLTLFGDRLMVDAPTLQCTLFLGNVTQDSDEQLKADMAAL</sequence>
<evidence type="ECO:0000313" key="5">
    <source>
        <dbReference type="Proteomes" id="UP000001058"/>
    </source>
</evidence>
<dbReference type="EMBL" id="GL378360">
    <property type="protein sequence ID" value="EFJ44975.1"/>
    <property type="molecule type" value="Genomic_DNA"/>
</dbReference>
<dbReference type="RefSeq" id="XP_002953946.1">
    <property type="nucleotide sequence ID" value="XM_002953900.1"/>
</dbReference>
<feature type="region of interest" description="Disordered" evidence="2">
    <location>
        <begin position="122"/>
        <end position="173"/>
    </location>
</feature>
<evidence type="ECO:0000256" key="2">
    <source>
        <dbReference type="SAM" id="MobiDB-lite"/>
    </source>
</evidence>
<feature type="non-terminal residue" evidence="4">
    <location>
        <position position="500"/>
    </location>
</feature>
<feature type="compositionally biased region" description="Low complexity" evidence="2">
    <location>
        <begin position="63"/>
        <end position="72"/>
    </location>
</feature>
<dbReference type="InterPro" id="IPR003034">
    <property type="entry name" value="SAP_dom"/>
</dbReference>
<dbReference type="Proteomes" id="UP000001058">
    <property type="component" value="Unassembled WGS sequence"/>
</dbReference>
<evidence type="ECO:0000256" key="1">
    <source>
        <dbReference type="SAM" id="Coils"/>
    </source>
</evidence>
<keyword evidence="5" id="KW-1185">Reference proteome</keyword>
<dbReference type="STRING" id="3068.D8U5T2"/>
<feature type="compositionally biased region" description="Low complexity" evidence="2">
    <location>
        <begin position="289"/>
        <end position="300"/>
    </location>
</feature>
<dbReference type="AlphaFoldDB" id="D8U5T2"/>
<feature type="compositionally biased region" description="Acidic residues" evidence="2">
    <location>
        <begin position="127"/>
        <end position="137"/>
    </location>
</feature>
<feature type="region of interest" description="Disordered" evidence="2">
    <location>
        <begin position="32"/>
        <end position="72"/>
    </location>
</feature>
<organism evidence="5">
    <name type="scientific">Volvox carteri f. nagariensis</name>
    <dbReference type="NCBI Taxonomy" id="3068"/>
    <lineage>
        <taxon>Eukaryota</taxon>
        <taxon>Viridiplantae</taxon>
        <taxon>Chlorophyta</taxon>
        <taxon>core chlorophytes</taxon>
        <taxon>Chlorophyceae</taxon>
        <taxon>CS clade</taxon>
        <taxon>Chlamydomonadales</taxon>
        <taxon>Volvocaceae</taxon>
        <taxon>Volvox</taxon>
    </lineage>
</organism>
<accession>D8U5T2</accession>
<gene>
    <name evidence="4" type="ORF">VOLCADRAFT_118559</name>
</gene>